<dbReference type="Proteomes" id="UP001276902">
    <property type="component" value="Unassembled WGS sequence"/>
</dbReference>
<comment type="similarity">
    <text evidence="2">Belongs to the binding-protein-dependent transport system permease family. CysTW subfamily.</text>
</comment>
<evidence type="ECO:0000313" key="12">
    <source>
        <dbReference type="Proteomes" id="UP000247612"/>
    </source>
</evidence>
<evidence type="ECO:0000256" key="1">
    <source>
        <dbReference type="ARBA" id="ARBA00004651"/>
    </source>
</evidence>
<dbReference type="GeneID" id="94439409"/>
<keyword evidence="3 8" id="KW-0813">Transport</keyword>
<dbReference type="PROSITE" id="PS50928">
    <property type="entry name" value="ABC_TM1"/>
    <property type="match status" value="1"/>
</dbReference>
<sequence length="279" mass="31170">MKQFRKMTIPYIVWMSVMIVIPMLFIFMYGITKEGNSVVTLNFTLDNFAKFFVEPIYIDVLIRSMRIAVVTTFFCILLGYPAAYAISRCNEKTQTLLVLLITLPMWINMLVRTYAWMGMLQDDGLFNTLLGLIGIGPVKMIHTEAAVVFVMIYNFIPFMILQIYTSLTKMDKSYLEAASDLGATPLEAFRKITLPLSLPGVVSGITLVFLPAVSTFTITSLIGGGKFSNVGNIIETLFLKSGDWNAGSALSLILAVIIMFLMYLTKKVDKDPSNGRGRI</sequence>
<feature type="domain" description="ABC transmembrane type-1" evidence="9">
    <location>
        <begin position="61"/>
        <end position="265"/>
    </location>
</feature>
<dbReference type="InterPro" id="IPR035906">
    <property type="entry name" value="MetI-like_sf"/>
</dbReference>
<organism evidence="11 12">
    <name type="scientific">Dielma fastidiosa</name>
    <dbReference type="NCBI Taxonomy" id="1034346"/>
    <lineage>
        <taxon>Bacteria</taxon>
        <taxon>Bacillati</taxon>
        <taxon>Bacillota</taxon>
        <taxon>Erysipelotrichia</taxon>
        <taxon>Erysipelotrichales</taxon>
        <taxon>Erysipelotrichaceae</taxon>
        <taxon>Dielma</taxon>
    </lineage>
</organism>
<feature type="transmembrane region" description="Helical" evidence="8">
    <location>
        <begin position="96"/>
        <end position="117"/>
    </location>
</feature>
<evidence type="ECO:0000256" key="7">
    <source>
        <dbReference type="ARBA" id="ARBA00023136"/>
    </source>
</evidence>
<dbReference type="EMBL" id="QJKH01000010">
    <property type="protein sequence ID" value="PXX77572.1"/>
    <property type="molecule type" value="Genomic_DNA"/>
</dbReference>
<feature type="transmembrane region" description="Helical" evidence="8">
    <location>
        <begin position="200"/>
        <end position="224"/>
    </location>
</feature>
<keyword evidence="4" id="KW-1003">Cell membrane</keyword>
<dbReference type="GO" id="GO:0005886">
    <property type="term" value="C:plasma membrane"/>
    <property type="evidence" value="ECO:0007669"/>
    <property type="project" value="UniProtKB-SubCell"/>
</dbReference>
<evidence type="ECO:0000256" key="4">
    <source>
        <dbReference type="ARBA" id="ARBA00022475"/>
    </source>
</evidence>
<dbReference type="Pfam" id="PF00528">
    <property type="entry name" value="BPD_transp_1"/>
    <property type="match status" value="1"/>
</dbReference>
<evidence type="ECO:0000313" key="11">
    <source>
        <dbReference type="EMBL" id="PXX77572.1"/>
    </source>
</evidence>
<reference evidence="11 12" key="1">
    <citation type="submission" date="2018-05" db="EMBL/GenBank/DDBJ databases">
        <title>Genomic Encyclopedia of Type Strains, Phase IV (KMG-IV): sequencing the most valuable type-strain genomes for metagenomic binning, comparative biology and taxonomic classification.</title>
        <authorList>
            <person name="Goeker M."/>
        </authorList>
    </citation>
    <scope>NUCLEOTIDE SEQUENCE [LARGE SCALE GENOMIC DNA]</scope>
    <source>
        <strain evidence="11 12">JC118</strain>
    </source>
</reference>
<dbReference type="EMBL" id="JALDAW010000011">
    <property type="protein sequence ID" value="MDY5167848.1"/>
    <property type="molecule type" value="Genomic_DNA"/>
</dbReference>
<dbReference type="InterPro" id="IPR000515">
    <property type="entry name" value="MetI-like"/>
</dbReference>
<feature type="transmembrane region" description="Helical" evidence="8">
    <location>
        <begin position="65"/>
        <end position="84"/>
    </location>
</feature>
<dbReference type="CDD" id="cd06261">
    <property type="entry name" value="TM_PBP2"/>
    <property type="match status" value="1"/>
</dbReference>
<feature type="transmembrane region" description="Helical" evidence="8">
    <location>
        <begin position="244"/>
        <end position="264"/>
    </location>
</feature>
<evidence type="ECO:0000256" key="6">
    <source>
        <dbReference type="ARBA" id="ARBA00022989"/>
    </source>
</evidence>
<accession>A0A318KMA5</accession>
<dbReference type="GO" id="GO:0055085">
    <property type="term" value="P:transmembrane transport"/>
    <property type="evidence" value="ECO:0007669"/>
    <property type="project" value="InterPro"/>
</dbReference>
<feature type="transmembrane region" description="Helical" evidence="8">
    <location>
        <begin position="145"/>
        <end position="164"/>
    </location>
</feature>
<evidence type="ECO:0000256" key="2">
    <source>
        <dbReference type="ARBA" id="ARBA00007069"/>
    </source>
</evidence>
<name>A0A318KMA5_9FIRM</name>
<protein>
    <submittedName>
        <fullName evidence="10">ABC transporter permease</fullName>
    </submittedName>
    <submittedName>
        <fullName evidence="11">ABC-type spermidine/putrescine transport system permease subunit I</fullName>
    </submittedName>
</protein>
<dbReference type="Proteomes" id="UP000247612">
    <property type="component" value="Unassembled WGS sequence"/>
</dbReference>
<dbReference type="AlphaFoldDB" id="A0A318KMA5"/>
<keyword evidence="7 8" id="KW-0472">Membrane</keyword>
<keyword evidence="5 8" id="KW-0812">Transmembrane</keyword>
<dbReference type="PANTHER" id="PTHR42929:SF1">
    <property type="entry name" value="INNER MEMBRANE ABC TRANSPORTER PERMEASE PROTEIN YDCU-RELATED"/>
    <property type="match status" value="1"/>
</dbReference>
<dbReference type="OrthoDB" id="9807047at2"/>
<evidence type="ECO:0000256" key="8">
    <source>
        <dbReference type="RuleBase" id="RU363032"/>
    </source>
</evidence>
<keyword evidence="12" id="KW-1185">Reference proteome</keyword>
<evidence type="ECO:0000256" key="3">
    <source>
        <dbReference type="ARBA" id="ARBA00022448"/>
    </source>
</evidence>
<dbReference type="SUPFAM" id="SSF161098">
    <property type="entry name" value="MetI-like"/>
    <property type="match status" value="1"/>
</dbReference>
<feature type="transmembrane region" description="Helical" evidence="8">
    <location>
        <begin position="12"/>
        <end position="31"/>
    </location>
</feature>
<evidence type="ECO:0000259" key="9">
    <source>
        <dbReference type="PROSITE" id="PS50928"/>
    </source>
</evidence>
<dbReference type="STRING" id="1034346.GCA_000313565_01401"/>
<dbReference type="Gene3D" id="1.10.3720.10">
    <property type="entry name" value="MetI-like"/>
    <property type="match status" value="1"/>
</dbReference>
<keyword evidence="6 8" id="KW-1133">Transmembrane helix</keyword>
<evidence type="ECO:0000313" key="10">
    <source>
        <dbReference type="EMBL" id="MDY5167848.1"/>
    </source>
</evidence>
<dbReference type="RefSeq" id="WP_022937707.1">
    <property type="nucleotide sequence ID" value="NZ_BAABZA010000001.1"/>
</dbReference>
<gene>
    <name evidence="11" type="ORF">DES51_110123</name>
    <name evidence="10" type="ORF">MQE39_06930</name>
</gene>
<evidence type="ECO:0000256" key="5">
    <source>
        <dbReference type="ARBA" id="ARBA00022692"/>
    </source>
</evidence>
<dbReference type="PANTHER" id="PTHR42929">
    <property type="entry name" value="INNER MEMBRANE ABC TRANSPORTER PERMEASE PROTEIN YDCU-RELATED-RELATED"/>
    <property type="match status" value="1"/>
</dbReference>
<reference evidence="10" key="2">
    <citation type="submission" date="2022-03" db="EMBL/GenBank/DDBJ databases">
        <title>First case of bacteraemia caused by Dielma fastidiosa in a patient hospitalised with diverticulitis.</title>
        <authorList>
            <person name="Forman-Ankjaer B."/>
            <person name="Hvid-Jensen F."/>
            <person name="Kobel C.M."/>
            <person name="Greve T."/>
        </authorList>
    </citation>
    <scope>NUCLEOTIDE SEQUENCE</scope>
    <source>
        <strain evidence="10">AUH_DF_2021</strain>
    </source>
</reference>
<comment type="caution">
    <text evidence="11">The sequence shown here is derived from an EMBL/GenBank/DDBJ whole genome shotgun (WGS) entry which is preliminary data.</text>
</comment>
<comment type="subcellular location">
    <subcellularLocation>
        <location evidence="1 8">Cell membrane</location>
        <topology evidence="1 8">Multi-pass membrane protein</topology>
    </subcellularLocation>
</comment>
<proteinExistence type="inferred from homology"/>